<evidence type="ECO:0000313" key="2">
    <source>
        <dbReference type="EMBL" id="SAY71604.1"/>
    </source>
</evidence>
<dbReference type="PANTHER" id="PTHR33797:SF2">
    <property type="entry name" value="ORGANIC HYDROPEROXIDE RESISTANCE PROTEIN-LIKE"/>
    <property type="match status" value="1"/>
</dbReference>
<dbReference type="AlphaFoldDB" id="A0A1C3HNZ7"/>
<dbReference type="Pfam" id="PF02566">
    <property type="entry name" value="OsmC"/>
    <property type="match status" value="1"/>
</dbReference>
<dbReference type="GeneID" id="84788978"/>
<protein>
    <submittedName>
        <fullName evidence="2">Organic hydroperoxide resistance protein</fullName>
    </submittedName>
</protein>
<gene>
    <name evidence="2" type="ORF">CHUV0807_0637</name>
</gene>
<dbReference type="InterPro" id="IPR015946">
    <property type="entry name" value="KH_dom-like_a/b"/>
</dbReference>
<name>A0A1C3HNZ7_9GAMM</name>
<dbReference type="InterPro" id="IPR036102">
    <property type="entry name" value="OsmC/Ohrsf"/>
</dbReference>
<evidence type="ECO:0000313" key="3">
    <source>
        <dbReference type="Proteomes" id="UP000190837"/>
    </source>
</evidence>
<reference evidence="3" key="1">
    <citation type="submission" date="2016-04" db="EMBL/GenBank/DDBJ databases">
        <authorList>
            <person name="Tagini F."/>
        </authorList>
    </citation>
    <scope>NUCLEOTIDE SEQUENCE [LARGE SCALE GENOMIC DNA]</scope>
    <source>
        <strain evidence="3">CHUV0807</strain>
    </source>
</reference>
<dbReference type="Gene3D" id="3.30.300.20">
    <property type="match status" value="1"/>
</dbReference>
<dbReference type="EMBL" id="FKLO01000026">
    <property type="protein sequence ID" value="SAY71604.1"/>
    <property type="molecule type" value="Genomic_DNA"/>
</dbReference>
<dbReference type="InterPro" id="IPR019953">
    <property type="entry name" value="OHR"/>
</dbReference>
<organism evidence="2 3">
    <name type="scientific">Cardiobacterium hominis</name>
    <dbReference type="NCBI Taxonomy" id="2718"/>
    <lineage>
        <taxon>Bacteria</taxon>
        <taxon>Pseudomonadati</taxon>
        <taxon>Pseudomonadota</taxon>
        <taxon>Gammaproteobacteria</taxon>
        <taxon>Cardiobacteriales</taxon>
        <taxon>Cardiobacteriaceae</taxon>
        <taxon>Cardiobacterium</taxon>
    </lineage>
</organism>
<comment type="similarity">
    <text evidence="1">Belongs to the OsmC/Ohr family.</text>
</comment>
<dbReference type="RefSeq" id="WP_004140352.1">
    <property type="nucleotide sequence ID" value="NZ_CALFOW010000198.1"/>
</dbReference>
<dbReference type="GO" id="GO:0006979">
    <property type="term" value="P:response to oxidative stress"/>
    <property type="evidence" value="ECO:0007669"/>
    <property type="project" value="InterPro"/>
</dbReference>
<proteinExistence type="inferred from homology"/>
<sequence length="139" mass="14385">MTTLYTAHAHVTGGRDGAAKTDDGKLDVKLAPPKELGGNGAGTNPEQLFAAGYAACFIGAMRLVAGNEKIAVPQGLAIDADVSLGKDAQDHFRLGVVFNIALPGMDKAAAEALVAKAHEVCPYSRATRGNIDVTFHVNV</sequence>
<evidence type="ECO:0000256" key="1">
    <source>
        <dbReference type="ARBA" id="ARBA00007378"/>
    </source>
</evidence>
<dbReference type="Proteomes" id="UP000190837">
    <property type="component" value="Unassembled WGS sequence"/>
</dbReference>
<dbReference type="PANTHER" id="PTHR33797">
    <property type="entry name" value="ORGANIC HYDROPEROXIDE RESISTANCE PROTEIN-LIKE"/>
    <property type="match status" value="1"/>
</dbReference>
<dbReference type="InterPro" id="IPR003718">
    <property type="entry name" value="OsmC/Ohr_fam"/>
</dbReference>
<dbReference type="Gene3D" id="2.20.25.10">
    <property type="match status" value="1"/>
</dbReference>
<accession>A0A1C3HNZ7</accession>
<dbReference type="OMA" id="SACFSNA"/>
<dbReference type="NCBIfam" id="TIGR03561">
    <property type="entry name" value="organ_hyd_perox"/>
    <property type="match status" value="1"/>
</dbReference>
<dbReference type="SUPFAM" id="SSF82784">
    <property type="entry name" value="OsmC-like"/>
    <property type="match status" value="1"/>
</dbReference>